<dbReference type="SFLD" id="SFLDG01072">
    <property type="entry name" value="dehydrogenase_like"/>
    <property type="match status" value="1"/>
</dbReference>
<dbReference type="AlphaFoldDB" id="A0A1G9NKY4"/>
<protein>
    <recommendedName>
        <fullName evidence="8">Radical SAM core domain-containing protein</fullName>
    </recommendedName>
</protein>
<dbReference type="InterPro" id="IPR047207">
    <property type="entry name" value="SPASM_anSME"/>
</dbReference>
<proteinExistence type="inferred from homology"/>
<dbReference type="GO" id="GO:0016491">
    <property type="term" value="F:oxidoreductase activity"/>
    <property type="evidence" value="ECO:0007669"/>
    <property type="project" value="InterPro"/>
</dbReference>
<dbReference type="SFLD" id="SFLDS00029">
    <property type="entry name" value="Radical_SAM"/>
    <property type="match status" value="1"/>
</dbReference>
<dbReference type="Proteomes" id="UP000199382">
    <property type="component" value="Unassembled WGS sequence"/>
</dbReference>
<keyword evidence="6" id="KW-0411">Iron-sulfur</keyword>
<evidence type="ECO:0000256" key="5">
    <source>
        <dbReference type="ARBA" id="ARBA00023004"/>
    </source>
</evidence>
<keyword evidence="5" id="KW-0408">Iron</keyword>
<dbReference type="CDD" id="cd21120">
    <property type="entry name" value="SPASM_anSME"/>
    <property type="match status" value="1"/>
</dbReference>
<dbReference type="SFLD" id="SFLDG01384">
    <property type="entry name" value="thioether_bond_formation_requi"/>
    <property type="match status" value="1"/>
</dbReference>
<accession>A0A1G9NKY4</accession>
<dbReference type="Pfam" id="PF04055">
    <property type="entry name" value="Radical_SAM"/>
    <property type="match status" value="1"/>
</dbReference>
<reference evidence="9 10" key="1">
    <citation type="submission" date="2016-10" db="EMBL/GenBank/DDBJ databases">
        <authorList>
            <person name="de Groot N.N."/>
        </authorList>
    </citation>
    <scope>NUCLEOTIDE SEQUENCE [LARGE SCALE GENOMIC DNA]</scope>
    <source>
        <strain evidence="9 10">DSM 25294</strain>
    </source>
</reference>
<keyword evidence="4" id="KW-0479">Metal-binding</keyword>
<evidence type="ECO:0000259" key="8">
    <source>
        <dbReference type="PROSITE" id="PS51918"/>
    </source>
</evidence>
<evidence type="ECO:0000313" key="9">
    <source>
        <dbReference type="EMBL" id="SDL86687.1"/>
    </source>
</evidence>
<gene>
    <name evidence="9" type="ORF">SAMN04488026_11244</name>
</gene>
<keyword evidence="2" id="KW-0004">4Fe-4S</keyword>
<dbReference type="PROSITE" id="PS51918">
    <property type="entry name" value="RADICAL_SAM"/>
    <property type="match status" value="1"/>
</dbReference>
<organism evidence="9 10">
    <name type="scientific">Aliiruegeria lutimaris</name>
    <dbReference type="NCBI Taxonomy" id="571298"/>
    <lineage>
        <taxon>Bacteria</taxon>
        <taxon>Pseudomonadati</taxon>
        <taxon>Pseudomonadota</taxon>
        <taxon>Alphaproteobacteria</taxon>
        <taxon>Rhodobacterales</taxon>
        <taxon>Roseobacteraceae</taxon>
        <taxon>Aliiruegeria</taxon>
    </lineage>
</organism>
<evidence type="ECO:0000256" key="1">
    <source>
        <dbReference type="ARBA" id="ARBA00001966"/>
    </source>
</evidence>
<dbReference type="PANTHER" id="PTHR43273">
    <property type="entry name" value="ANAEROBIC SULFATASE-MATURATING ENZYME HOMOLOG ASLB-RELATED"/>
    <property type="match status" value="1"/>
</dbReference>
<dbReference type="InterPro" id="IPR013785">
    <property type="entry name" value="Aldolase_TIM"/>
</dbReference>
<dbReference type="GO" id="GO:0051539">
    <property type="term" value="F:4 iron, 4 sulfur cluster binding"/>
    <property type="evidence" value="ECO:0007669"/>
    <property type="project" value="UniProtKB-KW"/>
</dbReference>
<dbReference type="SFLD" id="SFLDG01386">
    <property type="entry name" value="main_SPASM_domain-containing"/>
    <property type="match status" value="1"/>
</dbReference>
<dbReference type="SUPFAM" id="SSF102114">
    <property type="entry name" value="Radical SAM enzymes"/>
    <property type="match status" value="1"/>
</dbReference>
<evidence type="ECO:0000256" key="6">
    <source>
        <dbReference type="ARBA" id="ARBA00023014"/>
    </source>
</evidence>
<dbReference type="STRING" id="571298.SAMN04488026_11244"/>
<keyword evidence="10" id="KW-1185">Reference proteome</keyword>
<feature type="domain" description="Radical SAM core" evidence="8">
    <location>
        <begin position="7"/>
        <end position="254"/>
    </location>
</feature>
<keyword evidence="3" id="KW-0949">S-adenosyl-L-methionine</keyword>
<dbReference type="InterPro" id="IPR006638">
    <property type="entry name" value="Elp3/MiaA/NifB-like_rSAM"/>
</dbReference>
<evidence type="ECO:0000256" key="3">
    <source>
        <dbReference type="ARBA" id="ARBA00022691"/>
    </source>
</evidence>
<evidence type="ECO:0000256" key="7">
    <source>
        <dbReference type="ARBA" id="ARBA00023601"/>
    </source>
</evidence>
<sequence>MDIDTSSAASRSFQVMTKPMGPKCNLDCKYCYYLEKERFYPEEKKFHMPEEVLETYIRDYIAAQHAAGAQEIWFSWQGGEPTMLGVEYFRKIVELEQQYCPPGTVIRNALQTNATLVDEEWAAFFKQHDFLIGVSIDGPKKIHDRYRYYRNGSGSFDKVMEGIRILQAHGVEINALVVVQRENARKPKEVYRFLKKVGFRHIQFIPIVERVTEDGTLAGPPQSDSEIEAQVSRWSVLPKDFGSFLNAVFDEWVRHDVGEVFIQFFEIQIGLWLGRPVGLCVFAEECGQALAMEHNGDLFSCDHYVYPEYRLGNIMEEKIEALVAKPEQQRFGEEKRTTLPKQCQECKFRFACNGGCPKHRLLSTSDGEPGLNYFCASYLSFFHHAGPWIRVMTDLNRRGRMASEIMEIVRQRSSRKQRRAGLP</sequence>
<evidence type="ECO:0000313" key="10">
    <source>
        <dbReference type="Proteomes" id="UP000199382"/>
    </source>
</evidence>
<dbReference type="NCBIfam" id="TIGR04085">
    <property type="entry name" value="rSAM_more_4Fe4S"/>
    <property type="match status" value="1"/>
</dbReference>
<dbReference type="CDD" id="cd01335">
    <property type="entry name" value="Radical_SAM"/>
    <property type="match status" value="1"/>
</dbReference>
<dbReference type="EMBL" id="FNEK01000124">
    <property type="protein sequence ID" value="SDL86687.1"/>
    <property type="molecule type" value="Genomic_DNA"/>
</dbReference>
<comment type="similarity">
    <text evidence="7">Belongs to the radical SAM superfamily. Anaerobic sulfatase-maturating enzyme family.</text>
</comment>
<dbReference type="PANTHER" id="PTHR43273:SF3">
    <property type="entry name" value="ANAEROBIC SULFATASE-MATURATING ENZYME HOMOLOG ASLB-RELATED"/>
    <property type="match status" value="1"/>
</dbReference>
<dbReference type="GO" id="GO:0046872">
    <property type="term" value="F:metal ion binding"/>
    <property type="evidence" value="ECO:0007669"/>
    <property type="project" value="UniProtKB-KW"/>
</dbReference>
<dbReference type="InterPro" id="IPR023867">
    <property type="entry name" value="Sulphatase_maturase_rSAM"/>
</dbReference>
<dbReference type="NCBIfam" id="TIGR03942">
    <property type="entry name" value="sulfatase_rSAM"/>
    <property type="match status" value="1"/>
</dbReference>
<dbReference type="RefSeq" id="WP_244520898.1">
    <property type="nucleotide sequence ID" value="NZ_FNEK01000124.1"/>
</dbReference>
<dbReference type="InterPro" id="IPR058240">
    <property type="entry name" value="rSAM_sf"/>
</dbReference>
<dbReference type="SMART" id="SM00729">
    <property type="entry name" value="Elp3"/>
    <property type="match status" value="1"/>
</dbReference>
<evidence type="ECO:0000256" key="2">
    <source>
        <dbReference type="ARBA" id="ARBA00022485"/>
    </source>
</evidence>
<dbReference type="SFLD" id="SFLDG01067">
    <property type="entry name" value="SPASM/twitch_domain_containing"/>
    <property type="match status" value="1"/>
</dbReference>
<dbReference type="Gene3D" id="3.20.20.70">
    <property type="entry name" value="Aldolase class I"/>
    <property type="match status" value="1"/>
</dbReference>
<dbReference type="InterPro" id="IPR007197">
    <property type="entry name" value="rSAM"/>
</dbReference>
<comment type="cofactor">
    <cofactor evidence="1">
        <name>[4Fe-4S] cluster</name>
        <dbReference type="ChEBI" id="CHEBI:49883"/>
    </cofactor>
</comment>
<dbReference type="InterPro" id="IPR023885">
    <property type="entry name" value="4Fe4S-binding_SPASM_dom"/>
</dbReference>
<evidence type="ECO:0000256" key="4">
    <source>
        <dbReference type="ARBA" id="ARBA00022723"/>
    </source>
</evidence>
<dbReference type="InterPro" id="IPR034491">
    <property type="entry name" value="Anaerob_Ser_sulfatase-maturase"/>
</dbReference>
<dbReference type="SFLD" id="SFLDF00285">
    <property type="entry name" value="anaerobic_Ser-type_sulfatase-m"/>
    <property type="match status" value="1"/>
</dbReference>
<name>A0A1G9NKY4_9RHOB</name>
<dbReference type="Pfam" id="PF13186">
    <property type="entry name" value="SPASM"/>
    <property type="match status" value="1"/>
</dbReference>